<feature type="domain" description="Deleted in lung and esophageal cancer protein 1 Ig-like" evidence="2">
    <location>
        <begin position="276"/>
        <end position="363"/>
    </location>
</feature>
<name>A0A485KV35_9STRA</name>
<dbReference type="EMBL" id="CAADRA010005368">
    <property type="protein sequence ID" value="VFT89116.1"/>
    <property type="molecule type" value="Genomic_DNA"/>
</dbReference>
<dbReference type="Proteomes" id="UP000332933">
    <property type="component" value="Unassembled WGS sequence"/>
</dbReference>
<dbReference type="Gene3D" id="2.60.40.10">
    <property type="entry name" value="Immunoglobulins"/>
    <property type="match status" value="8"/>
</dbReference>
<evidence type="ECO:0000256" key="1">
    <source>
        <dbReference type="SAM" id="MobiDB-lite"/>
    </source>
</evidence>
<keyword evidence="5" id="KW-1185">Reference proteome</keyword>
<evidence type="ECO:0000259" key="2">
    <source>
        <dbReference type="Pfam" id="PF23277"/>
    </source>
</evidence>
<dbReference type="GO" id="GO:0005737">
    <property type="term" value="C:cytoplasm"/>
    <property type="evidence" value="ECO:0007669"/>
    <property type="project" value="TreeGrafter"/>
</dbReference>
<reference evidence="4 5" key="1">
    <citation type="submission" date="2019-03" db="EMBL/GenBank/DDBJ databases">
        <authorList>
            <person name="Gaulin E."/>
            <person name="Dumas B."/>
        </authorList>
    </citation>
    <scope>NUCLEOTIDE SEQUENCE [LARGE SCALE GENOMIC DNA]</scope>
    <source>
        <strain evidence="4">CBS 568.67</strain>
    </source>
</reference>
<dbReference type="InterPro" id="IPR033304">
    <property type="entry name" value="DLEC1"/>
</dbReference>
<accession>A0A485KV35</accession>
<organism evidence="4 5">
    <name type="scientific">Aphanomyces stellatus</name>
    <dbReference type="NCBI Taxonomy" id="120398"/>
    <lineage>
        <taxon>Eukaryota</taxon>
        <taxon>Sar</taxon>
        <taxon>Stramenopiles</taxon>
        <taxon>Oomycota</taxon>
        <taxon>Saprolegniomycetes</taxon>
        <taxon>Saprolegniales</taxon>
        <taxon>Verrucalvaceae</taxon>
        <taxon>Aphanomyces</taxon>
    </lineage>
</organism>
<dbReference type="InterPro" id="IPR013783">
    <property type="entry name" value="Ig-like_fold"/>
</dbReference>
<dbReference type="Pfam" id="PF23316">
    <property type="entry name" value="Ig_DLEC1_6th"/>
    <property type="match status" value="1"/>
</dbReference>
<dbReference type="Pfam" id="PF23277">
    <property type="entry name" value="Ig_Dlec1_1"/>
    <property type="match status" value="1"/>
</dbReference>
<dbReference type="EMBL" id="VJMH01005347">
    <property type="protein sequence ID" value="KAF0697035.1"/>
    <property type="molecule type" value="Genomic_DNA"/>
</dbReference>
<evidence type="ECO:0000313" key="3">
    <source>
        <dbReference type="EMBL" id="KAF0697035.1"/>
    </source>
</evidence>
<dbReference type="PANTHER" id="PTHR46348:SF1">
    <property type="entry name" value="DELETED IN LUNG AND ESOPHAGEAL CANCER PROTEIN 1"/>
    <property type="match status" value="1"/>
</dbReference>
<gene>
    <name evidence="4" type="primary">Aste57867_12263</name>
    <name evidence="3" type="ORF">As57867_012218</name>
    <name evidence="4" type="ORF">ASTE57867_12263</name>
</gene>
<dbReference type="PANTHER" id="PTHR46348">
    <property type="entry name" value="DELETED IN LUNG AND ESOPHAGEAL CANCER PROTEIN 1"/>
    <property type="match status" value="1"/>
</dbReference>
<protein>
    <submittedName>
        <fullName evidence="4">Aste57867_12263 protein</fullName>
    </submittedName>
</protein>
<dbReference type="GO" id="GO:0005929">
    <property type="term" value="C:cilium"/>
    <property type="evidence" value="ECO:0007669"/>
    <property type="project" value="TreeGrafter"/>
</dbReference>
<feature type="compositionally biased region" description="Low complexity" evidence="1">
    <location>
        <begin position="1322"/>
        <end position="1335"/>
    </location>
</feature>
<reference evidence="3" key="2">
    <citation type="submission" date="2019-06" db="EMBL/GenBank/DDBJ databases">
        <title>Genomics analysis of Aphanomyces spp. identifies a new class of oomycete effector associated with host adaptation.</title>
        <authorList>
            <person name="Gaulin E."/>
        </authorList>
    </citation>
    <scope>NUCLEOTIDE SEQUENCE</scope>
    <source>
        <strain evidence="3">CBS 578.67</strain>
    </source>
</reference>
<dbReference type="GO" id="GO:0008285">
    <property type="term" value="P:negative regulation of cell population proliferation"/>
    <property type="evidence" value="ECO:0007669"/>
    <property type="project" value="InterPro"/>
</dbReference>
<dbReference type="GO" id="GO:0015631">
    <property type="term" value="F:tubulin binding"/>
    <property type="evidence" value="ECO:0007669"/>
    <property type="project" value="TreeGrafter"/>
</dbReference>
<feature type="region of interest" description="Disordered" evidence="1">
    <location>
        <begin position="801"/>
        <end position="834"/>
    </location>
</feature>
<feature type="compositionally biased region" description="Low complexity" evidence="1">
    <location>
        <begin position="806"/>
        <end position="825"/>
    </location>
</feature>
<evidence type="ECO:0000313" key="5">
    <source>
        <dbReference type="Proteomes" id="UP000332933"/>
    </source>
</evidence>
<dbReference type="InterPro" id="IPR059041">
    <property type="entry name" value="Ig_DLEC1_1"/>
</dbReference>
<evidence type="ECO:0000313" key="4">
    <source>
        <dbReference type="EMBL" id="VFT89116.1"/>
    </source>
</evidence>
<feature type="region of interest" description="Disordered" evidence="1">
    <location>
        <begin position="1316"/>
        <end position="1336"/>
    </location>
</feature>
<sequence length="1691" mass="182471">MAGPENTHGDLKDEDVVAVGSISNVLRRAFRDYYTDDFDQNLNAEWDVEANQASAIPPDHPYLVYAKERVGAIEANLHEKVSQASQLMALLETRRQEAAAKDEQQARDLIAQGLVVKAQIPIGPSNFTLRAEELAPFGEFATSLIHAHDLMQENHLRMLDRSGNGPTAQIKAAKAAVEVPGYFKTTASVSIRKESTLHKHQHEGDDEYVSEFVDDVTQAISDAPKKPKKQKAAQLSTDEELLNASILTRMQSTLQFSRNPRYDKTNEAINELAPPFQVVPNPVEFTSYEMGGIYEQLVLIKNVSSIAGRCRILPPSSAFFMISSVMYPESSGLIAPGLSCQVRIQFAPDTRADYTDTFLVMLETPSGTDIPIQVQLAAHRDPPQLSIPTTLLASCCLIGGTSKTTITCLNSGGKGRFWFLSETAWAAADTPIIDHIHLLQHDGVDPSKTLQLGPFLLGPCDIELDKGESVDLELVYTPRVVGTEHATFLVVCDNCLVKPFYVSGRGCEIDLTPITINKIPIELSIASMGPLDRLLFAPIMTNASSTQTFQLFNDTPLDLTFEWALTNPVFSIAPAAGVLSQTAAATFVVTFAPLHVASFETTAALRVCNVPPFCLPSQARTLAQIAPAPLTSIVALSLLLEGAAKPSELALSPWIVSFQAPCLLGQPATAALTVVNQGPTAVAYNWKGVEEDVDVTVTPIGAIVPPHSSTNAALAFTPTSTGEFGFPLRCLVDKDASGVIVAAWVEGHVPRPRIRLLGTEIDFGLVSVGNTATQSLTFKNESATVAKYKFSHVGANKGGVPMLKRSNSSDSMASSRLSIVSSDNSSPDDKPDVPPKCVITFHPEEGTLGPGESGSVTIVCTSGKYPERFRAAFQCELLGEPLRGASFISARGEIQCPQVYLSETKVALGTTYIGVPVSHTLNVVNVSNLPAPFKWVEPQGKSKAFSIEFDPKSGTLHSKQTLEIKITFTGRAPGYTDVVFACQVRGVLVPLGFELITLQKGLVLSYELVKPDDVAPRGAVAQDAPVVSSLPKLNFGEDVPLFERKTLRLLIRNHSGIPAKLSLEARKYNTTLDAAAVEKNPLEPRDKAYQSEPGRQYKANQANVLEDRALLSAGLGVALLCAPSSLAIAAWEQAVVTVTALNNMSGRYVDDIVVKLETMPPVRLSATINVVGCPLSINPNCVGLHMHPATDHRFPLLEYGILPLHADIVSRKVQIINTGPIPARLSWKMLEYPDPTNPERAVDVTLTVLTTGGVDVKIRPHVKKEIVVVPFSVEPMERIIPKHDHASFVMTFLPQSCALGLTRALLVADAEWLHGDQPSRPPTSQSQSPSSNQSSAKSLMMGAVGKAIKAVRLTNALGKSKSSGALNFKSNACLQLAVSGELVTPTLHWDKGTALLTFTTWSLYPVSHATHFQTMQLVNRLATKLTCRMETTGPFAIVEATSASSNHHPLSASHLSPAQRSLGFNKQPAPSFTLGPSQSVHVELHFHGGGSSSSSQPSMVVSKGQLQIRFSQGSLQTIDLQGRVLRPLLVLAPSHFKFGQVHCERTHAVRIFLSNPTEVDAHFTVQHAPPSTLPPPGIQDDPSVFRLAITSGTLRGPSLPLHTSGALVPSPSPGYTAAIHHPLEIEVTFAPAKPTKYKSRFRFHVEMGDGFDLVLEGEGTLIETKHAAGSRLVPRAAPLRHTHFMLGKVTE</sequence>
<dbReference type="OrthoDB" id="2115465at2759"/>
<proteinExistence type="predicted"/>